<evidence type="ECO:0000313" key="3">
    <source>
        <dbReference type="Proteomes" id="UP001162029"/>
    </source>
</evidence>
<sequence>MWLLLIVDLVQILRRRGIDRVLESQCDQALNLAKQVFREKLDAAIAEKTIRLNQVMRARPLEDVELVSLYETARKAADSELLREDIMSISSLETYSLTLSDYSLEILQAKFADNDAASTLFNKEILQELWDVRVEHVGKDFFRLKEAQLAADIASTQYSLRSIESKVRVAQEMLTQQKDTFKRAVQSIAERITSERNALLDDIQSKESQIDRTRLQVEQLRTLHQEVLDRLDAQIQEAKDERNQLVAAVHSAEVCREKERQEAQQQLLQSEDKFHNEEKTLKFFTSY</sequence>
<keyword evidence="3" id="KW-1185">Reference proteome</keyword>
<dbReference type="EMBL" id="CANTFM010001501">
    <property type="protein sequence ID" value="CAI5740374.1"/>
    <property type="molecule type" value="Genomic_DNA"/>
</dbReference>
<dbReference type="Proteomes" id="UP001162029">
    <property type="component" value="Unassembled WGS sequence"/>
</dbReference>
<proteinExistence type="predicted"/>
<gene>
    <name evidence="2" type="ORF">PDE001_LOCUS7476</name>
</gene>
<accession>A0AAV0UY42</accession>
<evidence type="ECO:0000313" key="2">
    <source>
        <dbReference type="EMBL" id="CAI5740374.1"/>
    </source>
</evidence>
<dbReference type="AlphaFoldDB" id="A0AAV0UY42"/>
<keyword evidence="1" id="KW-0175">Coiled coil</keyword>
<comment type="caution">
    <text evidence="2">The sequence shown here is derived from an EMBL/GenBank/DDBJ whole genome shotgun (WGS) entry which is preliminary data.</text>
</comment>
<protein>
    <submittedName>
        <fullName evidence="2">Uncharacterized protein</fullName>
    </submittedName>
</protein>
<reference evidence="2" key="1">
    <citation type="submission" date="2022-12" db="EMBL/GenBank/DDBJ databases">
        <authorList>
            <person name="Webb A."/>
        </authorList>
    </citation>
    <scope>NUCLEOTIDE SEQUENCE</scope>
    <source>
        <strain evidence="2">Pd1</strain>
    </source>
</reference>
<organism evidence="2 3">
    <name type="scientific">Peronospora destructor</name>
    <dbReference type="NCBI Taxonomy" id="86335"/>
    <lineage>
        <taxon>Eukaryota</taxon>
        <taxon>Sar</taxon>
        <taxon>Stramenopiles</taxon>
        <taxon>Oomycota</taxon>
        <taxon>Peronosporomycetes</taxon>
        <taxon>Peronosporales</taxon>
        <taxon>Peronosporaceae</taxon>
        <taxon>Peronospora</taxon>
    </lineage>
</organism>
<evidence type="ECO:0000256" key="1">
    <source>
        <dbReference type="SAM" id="Coils"/>
    </source>
</evidence>
<name>A0AAV0UY42_9STRA</name>
<feature type="coiled-coil region" evidence="1">
    <location>
        <begin position="189"/>
        <end position="280"/>
    </location>
</feature>